<dbReference type="PANTHER" id="PTHR10728:SF40">
    <property type="entry name" value="PATATIN FAMILY PROTEIN"/>
    <property type="match status" value="1"/>
</dbReference>
<dbReference type="Proteomes" id="UP000245206">
    <property type="component" value="Unassembled WGS sequence"/>
</dbReference>
<evidence type="ECO:0000259" key="3">
    <source>
        <dbReference type="PROSITE" id="PS51635"/>
    </source>
</evidence>
<evidence type="ECO:0000256" key="1">
    <source>
        <dbReference type="ARBA" id="ARBA00023098"/>
    </source>
</evidence>
<accession>A0A2P2DIT7</accession>
<evidence type="ECO:0000313" key="5">
    <source>
        <dbReference type="Proteomes" id="UP000245206"/>
    </source>
</evidence>
<comment type="caution">
    <text evidence="4">The sequence shown here is derived from an EMBL/GenBank/DDBJ whole genome shotgun (WGS) entry which is preliminary data.</text>
</comment>
<keyword evidence="5" id="KW-1185">Reference proteome</keyword>
<feature type="domain" description="PNPLA" evidence="3">
    <location>
        <begin position="10"/>
        <end position="233"/>
    </location>
</feature>
<dbReference type="EMBL" id="BFAZ01000014">
    <property type="protein sequence ID" value="GBF44524.1"/>
    <property type="molecule type" value="Genomic_DNA"/>
</dbReference>
<name>A0A2P2DIT7_9LEPT</name>
<dbReference type="RefSeq" id="WP_108961494.1">
    <property type="nucleotide sequence ID" value="NZ_BFAZ01000014.1"/>
</dbReference>
<dbReference type="PANTHER" id="PTHR10728">
    <property type="entry name" value="CYTOSOLIC PHOSPHOLIPASE A2"/>
    <property type="match status" value="1"/>
</dbReference>
<organism evidence="4 5">
    <name type="scientific">Leptospira ellinghausenii</name>
    <dbReference type="NCBI Taxonomy" id="1917822"/>
    <lineage>
        <taxon>Bacteria</taxon>
        <taxon>Pseudomonadati</taxon>
        <taxon>Spirochaetota</taxon>
        <taxon>Spirochaetia</taxon>
        <taxon>Leptospirales</taxon>
        <taxon>Leptospiraceae</taxon>
        <taxon>Leptospira</taxon>
    </lineage>
</organism>
<dbReference type="Gene3D" id="3.40.1090.10">
    <property type="entry name" value="Cytosolic phospholipase A2 catalytic domain"/>
    <property type="match status" value="2"/>
</dbReference>
<proteinExistence type="predicted"/>
<dbReference type="AlphaFoldDB" id="A0A2P2DIT7"/>
<comment type="caution">
    <text evidence="2">Lacks conserved residue(s) required for the propagation of feature annotation.</text>
</comment>
<keyword evidence="1 2" id="KW-0443">Lipid metabolism</keyword>
<dbReference type="GO" id="GO:0004623">
    <property type="term" value="F:phospholipase A2 activity"/>
    <property type="evidence" value="ECO:0007669"/>
    <property type="project" value="TreeGrafter"/>
</dbReference>
<dbReference type="GO" id="GO:0046475">
    <property type="term" value="P:glycerophospholipid catabolic process"/>
    <property type="evidence" value="ECO:0007669"/>
    <property type="project" value="TreeGrafter"/>
</dbReference>
<feature type="active site" description="Nucleophile" evidence="2">
    <location>
        <position position="46"/>
    </location>
</feature>
<reference evidence="5" key="1">
    <citation type="journal article" date="2019" name="Microbiol. Immunol.">
        <title>Molecular and phenotypic characterization of Leptospira johnsonii sp. nov., Leptospira ellinghausenii sp. nov. and Leptospira ryugenii sp. nov. isolated from soil and water in Japan.</title>
        <authorList>
            <person name="Masuzawa T."/>
            <person name="Saito M."/>
            <person name="Nakao R."/>
            <person name="Nikaido Y."/>
            <person name="Matsumoto M."/>
            <person name="Ogawa M."/>
            <person name="Yokoyama M."/>
            <person name="Hidaka Y."/>
            <person name="Tomita J."/>
            <person name="Sakakibara K."/>
            <person name="Suzuki K."/>
            <person name="Yasuda S."/>
            <person name="Sato H."/>
            <person name="Yamaguchi M."/>
            <person name="Yoshida S.I."/>
            <person name="Koizumi N."/>
            <person name="Kawamura Y."/>
        </authorList>
    </citation>
    <scope>NUCLEOTIDE SEQUENCE [LARGE SCALE GENOMIC DNA]</scope>
    <source>
        <strain evidence="5">E18</strain>
    </source>
</reference>
<feature type="active site" description="Proton acceptor" evidence="2">
    <location>
        <position position="220"/>
    </location>
</feature>
<evidence type="ECO:0000256" key="2">
    <source>
        <dbReference type="PROSITE-ProRule" id="PRU01161"/>
    </source>
</evidence>
<sequence length="363" mass="40757">MSREIEKISLALSGGGVRAIAFHAGLLRYLAKKGKLEQVKNISTVSGGSLLIGLIYSLNNNKFPTSEDYLARISTDLKSTLTSKSLLKTALLRLFFRMKNWINLFSRALVLADALEKCWGINGKLKELPTIPVWSINATTAETGKRFRFKGKKLGEYTLGYADVGNFPLSHALAVSAAFPGGIGPLKIRKNTFFWEKRTSWDSDDSEITLKKNDTINLYDGGVYDNLGIEPLFDCGSQEFKTKGNEPFDYLIVSDAGFPLKTKSIPGIFNPLRFLRLFDLALDQTRALRVRSFMNFIKNSKKGAYIYIGTYSMQKNENEYAFLTNESRNKVANYPTSLSKMKTSEFDEIELQGFETAHAVMKF</sequence>
<keyword evidence="2" id="KW-0378">Hydrolase</keyword>
<dbReference type="OrthoDB" id="9770965at2"/>
<dbReference type="Pfam" id="PF01734">
    <property type="entry name" value="Patatin"/>
    <property type="match status" value="1"/>
</dbReference>
<gene>
    <name evidence="4" type="ORF">LPTSP2_38270</name>
</gene>
<dbReference type="SUPFAM" id="SSF52151">
    <property type="entry name" value="FabD/lysophospholipase-like"/>
    <property type="match status" value="1"/>
</dbReference>
<feature type="short sequence motif" description="DGA/G" evidence="2">
    <location>
        <begin position="220"/>
        <end position="222"/>
    </location>
</feature>
<protein>
    <submittedName>
        <fullName evidence="4">Phospholipase, patatin family</fullName>
    </submittedName>
</protein>
<dbReference type="PROSITE" id="PS51635">
    <property type="entry name" value="PNPLA"/>
    <property type="match status" value="1"/>
</dbReference>
<dbReference type="GO" id="GO:0005829">
    <property type="term" value="C:cytosol"/>
    <property type="evidence" value="ECO:0007669"/>
    <property type="project" value="TreeGrafter"/>
</dbReference>
<evidence type="ECO:0000313" key="4">
    <source>
        <dbReference type="EMBL" id="GBF44524.1"/>
    </source>
</evidence>
<keyword evidence="2" id="KW-0442">Lipid degradation</keyword>
<dbReference type="InterPro" id="IPR016035">
    <property type="entry name" value="Acyl_Trfase/lysoPLipase"/>
</dbReference>
<dbReference type="InterPro" id="IPR002641">
    <property type="entry name" value="PNPLA_dom"/>
</dbReference>